<evidence type="ECO:0000313" key="2">
    <source>
        <dbReference type="Proteomes" id="UP001152447"/>
    </source>
</evidence>
<dbReference type="AlphaFoldDB" id="A0A9W4R4H9"/>
<dbReference type="RefSeq" id="WP_036956872.1">
    <property type="nucleotide sequence ID" value="NZ_CAMAPB010000126.1"/>
</dbReference>
<gene>
    <name evidence="1" type="ORF">PSEHALCIP103_03654</name>
</gene>
<name>A0A9W4R4H9_PSEHA</name>
<comment type="caution">
    <text evidence="1">The sequence shown here is derived from an EMBL/GenBank/DDBJ whole genome shotgun (WGS) entry which is preliminary data.</text>
</comment>
<keyword evidence="2" id="KW-1185">Reference proteome</keyword>
<evidence type="ECO:0000313" key="1">
    <source>
        <dbReference type="EMBL" id="CAH9066766.1"/>
    </source>
</evidence>
<evidence type="ECO:0008006" key="3">
    <source>
        <dbReference type="Google" id="ProtNLM"/>
    </source>
</evidence>
<accession>A0A9W4R4H9</accession>
<dbReference type="NCBIfam" id="NF047593">
    <property type="entry name" value="IS66_ISAeme5_TnpA"/>
    <property type="match status" value="1"/>
</dbReference>
<sequence>MQTNRTQQWLDLIRRQPGSGLNIQDFCQQNNLATSTFYKYRKQLTAQSSFSKVTIQTEQTRLQEIVEPAHITLTLQVGELKLPGSTSAQYLSDLIRGLVK</sequence>
<dbReference type="EMBL" id="CAMAPB010000126">
    <property type="protein sequence ID" value="CAH9066766.1"/>
    <property type="molecule type" value="Genomic_DNA"/>
</dbReference>
<proteinExistence type="predicted"/>
<dbReference type="Proteomes" id="UP001152447">
    <property type="component" value="Unassembled WGS sequence"/>
</dbReference>
<protein>
    <recommendedName>
        <fullName evidence="3">Transposase</fullName>
    </recommendedName>
</protein>
<reference evidence="1" key="1">
    <citation type="submission" date="2022-07" db="EMBL/GenBank/DDBJ databases">
        <authorList>
            <person name="Criscuolo A."/>
        </authorList>
    </citation>
    <scope>NUCLEOTIDE SEQUENCE</scope>
    <source>
        <strain evidence="1">CIP103197</strain>
    </source>
</reference>
<organism evidence="1 2">
    <name type="scientific">Pseudoalteromonas haloplanktis</name>
    <name type="common">Alteromonas haloplanktis</name>
    <dbReference type="NCBI Taxonomy" id="228"/>
    <lineage>
        <taxon>Bacteria</taxon>
        <taxon>Pseudomonadati</taxon>
        <taxon>Pseudomonadota</taxon>
        <taxon>Gammaproteobacteria</taxon>
        <taxon>Alteromonadales</taxon>
        <taxon>Pseudoalteromonadaceae</taxon>
        <taxon>Pseudoalteromonas</taxon>
    </lineage>
</organism>